<dbReference type="EMBL" id="CP001332">
    <property type="protein sequence ID" value="ACO67393.1"/>
    <property type="molecule type" value="Genomic_DNA"/>
</dbReference>
<feature type="transmembrane region" description="Helical" evidence="1">
    <location>
        <begin position="114"/>
        <end position="133"/>
    </location>
</feature>
<keyword evidence="1" id="KW-0812">Transmembrane</keyword>
<feature type="non-terminal residue" evidence="3">
    <location>
        <position position="283"/>
    </location>
</feature>
<dbReference type="Proteomes" id="UP000002009">
    <property type="component" value="Chromosome 14"/>
</dbReference>
<dbReference type="AlphaFoldDB" id="C1EGV4"/>
<reference evidence="3 4" key="1">
    <citation type="journal article" date="2009" name="Science">
        <title>Green evolution and dynamic adaptations revealed by genomes of the marine picoeukaryotes Micromonas.</title>
        <authorList>
            <person name="Worden A.Z."/>
            <person name="Lee J.H."/>
            <person name="Mock T."/>
            <person name="Rouze P."/>
            <person name="Simmons M.P."/>
            <person name="Aerts A.L."/>
            <person name="Allen A.E."/>
            <person name="Cuvelier M.L."/>
            <person name="Derelle E."/>
            <person name="Everett M.V."/>
            <person name="Foulon E."/>
            <person name="Grimwood J."/>
            <person name="Gundlach H."/>
            <person name="Henrissat B."/>
            <person name="Napoli C."/>
            <person name="McDonald S.M."/>
            <person name="Parker M.S."/>
            <person name="Rombauts S."/>
            <person name="Salamov A."/>
            <person name="Von Dassow P."/>
            <person name="Badger J.H."/>
            <person name="Coutinho P.M."/>
            <person name="Demir E."/>
            <person name="Dubchak I."/>
            <person name="Gentemann C."/>
            <person name="Eikrem W."/>
            <person name="Gready J.E."/>
            <person name="John U."/>
            <person name="Lanier W."/>
            <person name="Lindquist E.A."/>
            <person name="Lucas S."/>
            <person name="Mayer K.F."/>
            <person name="Moreau H."/>
            <person name="Not F."/>
            <person name="Otillar R."/>
            <person name="Panaud O."/>
            <person name="Pangilinan J."/>
            <person name="Paulsen I."/>
            <person name="Piegu B."/>
            <person name="Poliakov A."/>
            <person name="Robbens S."/>
            <person name="Schmutz J."/>
            <person name="Toulza E."/>
            <person name="Wyss T."/>
            <person name="Zelensky A."/>
            <person name="Zhou K."/>
            <person name="Armbrust E.V."/>
            <person name="Bhattacharya D."/>
            <person name="Goodenough U.W."/>
            <person name="Van de Peer Y."/>
            <person name="Grigoriev I.V."/>
        </authorList>
    </citation>
    <scope>NUCLEOTIDE SEQUENCE [LARGE SCALE GENOMIC DNA]</scope>
    <source>
        <strain evidence="4">RCC299 / NOUM17</strain>
    </source>
</reference>
<keyword evidence="4" id="KW-1185">Reference proteome</keyword>
<dbReference type="OrthoDB" id="205745at2759"/>
<dbReference type="PANTHER" id="PTHR23252:SF24">
    <property type="entry name" value="TRANSMEMBRANE PROTEIN 145"/>
    <property type="match status" value="1"/>
</dbReference>
<feature type="domain" description="GPR180/TMEM145 transmembrane" evidence="2">
    <location>
        <begin position="42"/>
        <end position="260"/>
    </location>
</feature>
<dbReference type="InterPro" id="IPR047831">
    <property type="entry name" value="GPR180/TMEM145"/>
</dbReference>
<dbReference type="InterPro" id="IPR019336">
    <property type="entry name" value="GPR180/TMEM145_TM"/>
</dbReference>
<keyword evidence="1" id="KW-0472">Membrane</keyword>
<evidence type="ECO:0000313" key="4">
    <source>
        <dbReference type="Proteomes" id="UP000002009"/>
    </source>
</evidence>
<feature type="transmembrane region" description="Helical" evidence="1">
    <location>
        <begin position="33"/>
        <end position="55"/>
    </location>
</feature>
<dbReference type="GO" id="GO:0019236">
    <property type="term" value="P:response to pheromone"/>
    <property type="evidence" value="ECO:0007669"/>
    <property type="project" value="InterPro"/>
</dbReference>
<proteinExistence type="predicted"/>
<feature type="transmembrane region" description="Helical" evidence="1">
    <location>
        <begin position="145"/>
        <end position="166"/>
    </location>
</feature>
<accession>C1EGV4</accession>
<feature type="transmembrane region" description="Helical" evidence="1">
    <location>
        <begin position="243"/>
        <end position="265"/>
    </location>
</feature>
<gene>
    <name evidence="3" type="ORF">MICPUN_88185</name>
</gene>
<dbReference type="Pfam" id="PF10192">
    <property type="entry name" value="GPR180-TMEM145_TM"/>
    <property type="match status" value="1"/>
</dbReference>
<dbReference type="InParanoid" id="C1EGV4"/>
<evidence type="ECO:0000259" key="2">
    <source>
        <dbReference type="Pfam" id="PF10192"/>
    </source>
</evidence>
<dbReference type="PANTHER" id="PTHR23252">
    <property type="entry name" value="INTIMAL THICKNESS RECEPTOR-RELATED"/>
    <property type="match status" value="1"/>
</dbReference>
<sequence>MDEKCDGPIDISYNFQFTNGYKFSDKHFSADEIGVMETMITFVCLQTLLIGYFLYVRKLLKSIHKNHHTVKMLGASIFLAWFAHGWILIHYIWFAYDGLGWVGFIYVGRLFQGASETVFLLLLILVGKGWTICCRKISARGRVKIAVFGTVYSITWLAIPTYYYLYGDRASTLHFYQSAYGYILLTLRLFGLGWFLNACTITVRKYNAKVHFYHKFMMAMALWFLGLPIMAIAASAITPWTRFLIINALDWTFLFVFQSVLCYMYNPEGKLNKNFPFHATTTE</sequence>
<feature type="transmembrane region" description="Helical" evidence="1">
    <location>
        <begin position="216"/>
        <end position="237"/>
    </location>
</feature>
<keyword evidence="1" id="KW-1133">Transmembrane helix</keyword>
<feature type="transmembrane region" description="Helical" evidence="1">
    <location>
        <begin position="178"/>
        <end position="196"/>
    </location>
</feature>
<dbReference type="RefSeq" id="XP_002506135.1">
    <property type="nucleotide sequence ID" value="XM_002506089.1"/>
</dbReference>
<evidence type="ECO:0000313" key="3">
    <source>
        <dbReference type="EMBL" id="ACO67393.1"/>
    </source>
</evidence>
<organism evidence="3 4">
    <name type="scientific">Micromonas commoda (strain RCC299 / NOUM17 / CCMP2709)</name>
    <name type="common">Picoplanktonic green alga</name>
    <dbReference type="NCBI Taxonomy" id="296587"/>
    <lineage>
        <taxon>Eukaryota</taxon>
        <taxon>Viridiplantae</taxon>
        <taxon>Chlorophyta</taxon>
        <taxon>Mamiellophyceae</taxon>
        <taxon>Mamiellales</taxon>
        <taxon>Mamiellaceae</taxon>
        <taxon>Micromonas</taxon>
    </lineage>
</organism>
<dbReference type="GeneID" id="8248864"/>
<evidence type="ECO:0000256" key="1">
    <source>
        <dbReference type="SAM" id="Phobius"/>
    </source>
</evidence>
<protein>
    <recommendedName>
        <fullName evidence="2">GPR180/TMEM145 transmembrane domain-containing protein</fullName>
    </recommendedName>
</protein>
<dbReference type="GO" id="GO:0007186">
    <property type="term" value="P:G protein-coupled receptor signaling pathway"/>
    <property type="evidence" value="ECO:0007669"/>
    <property type="project" value="InterPro"/>
</dbReference>
<dbReference type="eggNOG" id="KOG4290">
    <property type="taxonomic scope" value="Eukaryota"/>
</dbReference>
<feature type="transmembrane region" description="Helical" evidence="1">
    <location>
        <begin position="75"/>
        <end position="94"/>
    </location>
</feature>
<name>C1EGV4_MICCC</name>
<dbReference type="KEGG" id="mis:MICPUN_88185"/>